<keyword evidence="2" id="KW-1185">Reference proteome</keyword>
<accession>A0ABX0A5R0</accession>
<sequence>MNKFYPIKIIQNEKRIVFYPQELNLQPIQTIAFGNLSVIGSAEPHQSKKKTIEISSSLAEELHIPDLPLKLHLFEKEGTLFIGPILGIFTAGFTNYPHTPLGNRSSYFAKLLSLHDQVGVFPIVFGLQHINWKQGLVTGYFYSENNWQQVKVPIPNVIYDRLPNRTVENLKMIQEVKMKLSEEYVIPWFNPGFFNKWDIYVKLRKNNQIKPLLPKTFLLTGAAVIESALEDFHYLYLKPIHGSLGNGIYQIKKYKEHYYVRFRDENDETCLYKFTKLTNLINFLKIDEKKNKYIVQEGIPLITSDNRMIDFRVHTNKDENGDWIVTAIASKASAQCSPTTHLLLGGTVQTLQEVFPDDEIRKKNTKKLSQAAVAVSKELNKYWDAKLAEIGFDIGIDQNGKVWLFEANAKPGRLIFTHPKLSKNERYTHKLILKYAVNLTKLVIDKPEKIFHELVLQ</sequence>
<proteinExistence type="predicted"/>
<dbReference type="InterPro" id="IPR026838">
    <property type="entry name" value="YheC/D"/>
</dbReference>
<evidence type="ECO:0000313" key="1">
    <source>
        <dbReference type="EMBL" id="NCU16523.1"/>
    </source>
</evidence>
<protein>
    <submittedName>
        <fullName evidence="1">YheC/YheD family protein</fullName>
    </submittedName>
</protein>
<reference evidence="1 2" key="1">
    <citation type="submission" date="2020-01" db="EMBL/GenBank/DDBJ databases">
        <title>A novel Bacillus sp. from Pasinler.</title>
        <authorList>
            <person name="Adiguzel A."/>
            <person name="Ay H."/>
            <person name="Baltaci M.O."/>
        </authorList>
    </citation>
    <scope>NUCLEOTIDE SEQUENCE [LARGE SCALE GENOMIC DNA]</scope>
    <source>
        <strain evidence="1 2">P1</strain>
    </source>
</reference>
<organism evidence="1 2">
    <name type="scientific">Pallidibacillus pasinlerensis</name>
    <dbReference type="NCBI Taxonomy" id="2703818"/>
    <lineage>
        <taxon>Bacteria</taxon>
        <taxon>Bacillati</taxon>
        <taxon>Bacillota</taxon>
        <taxon>Bacilli</taxon>
        <taxon>Bacillales</taxon>
        <taxon>Bacillaceae</taxon>
        <taxon>Pallidibacillus</taxon>
    </lineage>
</organism>
<comment type="caution">
    <text evidence="1">The sequence shown here is derived from an EMBL/GenBank/DDBJ whole genome shotgun (WGS) entry which is preliminary data.</text>
</comment>
<dbReference type="Gene3D" id="3.30.470.20">
    <property type="entry name" value="ATP-grasp fold, B domain"/>
    <property type="match status" value="1"/>
</dbReference>
<dbReference type="EMBL" id="JAACYS010000005">
    <property type="protein sequence ID" value="NCU16523.1"/>
    <property type="molecule type" value="Genomic_DNA"/>
</dbReference>
<gene>
    <name evidence="1" type="ORF">GW534_01875</name>
</gene>
<name>A0ABX0A5R0_9BACI</name>
<evidence type="ECO:0000313" key="2">
    <source>
        <dbReference type="Proteomes" id="UP000743899"/>
    </source>
</evidence>
<dbReference type="SUPFAM" id="SSF56059">
    <property type="entry name" value="Glutathione synthetase ATP-binding domain-like"/>
    <property type="match status" value="1"/>
</dbReference>
<dbReference type="Pfam" id="PF14398">
    <property type="entry name" value="ATPgrasp_YheCD"/>
    <property type="match status" value="1"/>
</dbReference>
<dbReference type="Proteomes" id="UP000743899">
    <property type="component" value="Unassembled WGS sequence"/>
</dbReference>
<dbReference type="RefSeq" id="WP_161919362.1">
    <property type="nucleotide sequence ID" value="NZ_JAACYS010000005.1"/>
</dbReference>